<dbReference type="InterPro" id="IPR035895">
    <property type="entry name" value="HPr-like_sf"/>
</dbReference>
<dbReference type="Proteomes" id="UP000595897">
    <property type="component" value="Chromosome"/>
</dbReference>
<protein>
    <recommendedName>
        <fullName evidence="3">HPr domain-containing protein</fullName>
    </recommendedName>
</protein>
<evidence type="ECO:0000313" key="2">
    <source>
        <dbReference type="Proteomes" id="UP000595897"/>
    </source>
</evidence>
<organism evidence="1 2">
    <name type="scientific">Anaeromicropila herbilytica</name>
    <dbReference type="NCBI Taxonomy" id="2785025"/>
    <lineage>
        <taxon>Bacteria</taxon>
        <taxon>Bacillati</taxon>
        <taxon>Bacillota</taxon>
        <taxon>Clostridia</taxon>
        <taxon>Lachnospirales</taxon>
        <taxon>Lachnospiraceae</taxon>
        <taxon>Anaeromicropila</taxon>
    </lineage>
</organism>
<reference evidence="1 2" key="1">
    <citation type="submission" date="2020-11" db="EMBL/GenBank/DDBJ databases">
        <title>Draft genome sequencing of a Lachnospiraceae strain isolated from anoxic soil subjected to BSD treatment.</title>
        <authorList>
            <person name="Uek A."/>
            <person name="Tonouchi A."/>
        </authorList>
    </citation>
    <scope>NUCLEOTIDE SEQUENCE [LARGE SCALE GENOMIC DNA]</scope>
    <source>
        <strain evidence="1 2">TB5</strain>
    </source>
</reference>
<dbReference type="KEGG" id="ahb:bsdtb5_29900"/>
<keyword evidence="2" id="KW-1185">Reference proteome</keyword>
<dbReference type="EMBL" id="AP024169">
    <property type="protein sequence ID" value="BCN31695.1"/>
    <property type="molecule type" value="Genomic_DNA"/>
</dbReference>
<proteinExistence type="predicted"/>
<dbReference type="AlphaFoldDB" id="A0A7R7EMP4"/>
<evidence type="ECO:0008006" key="3">
    <source>
        <dbReference type="Google" id="ProtNLM"/>
    </source>
</evidence>
<evidence type="ECO:0000313" key="1">
    <source>
        <dbReference type="EMBL" id="BCN31695.1"/>
    </source>
</evidence>
<dbReference type="RefSeq" id="WP_271712797.1">
    <property type="nucleotide sequence ID" value="NZ_AP024169.1"/>
</dbReference>
<name>A0A7R7EMP4_9FIRM</name>
<dbReference type="SUPFAM" id="SSF55594">
    <property type="entry name" value="HPr-like"/>
    <property type="match status" value="1"/>
</dbReference>
<gene>
    <name evidence="1" type="ORF">bsdtb5_29900</name>
</gene>
<dbReference type="Gene3D" id="3.30.1340.10">
    <property type="entry name" value="HPr-like"/>
    <property type="match status" value="1"/>
</dbReference>
<accession>A0A7R7EMP4</accession>
<sequence>MGNVRQLINLNNVDDIKKFNKIVTSFDEEIDVISGRFVVDAKSIMGLFALDLSRPVETEILSDSEEVQGKFKEAISDFLLK</sequence>